<evidence type="ECO:0000313" key="1">
    <source>
        <dbReference type="EMBL" id="CAB4971019.1"/>
    </source>
</evidence>
<gene>
    <name evidence="1" type="ORF">UFOPK3772_03378</name>
</gene>
<dbReference type="InterPro" id="IPR013078">
    <property type="entry name" value="His_Pase_superF_clade-1"/>
</dbReference>
<sequence length="199" mass="21926">MSARIWLIRHGETEWSLAGRHTGRTDLPLTAAGEDQARTAGSGLSHVTPGLVLCSPLSRARRTAELAGLTPDAFDDDLMEWDYGAWEGLTTSEIRDLRGDPGWRVWDEPIPPGTTPGSTRGEQLDDVQSRAHRVIERCTPVLDSDRDCILVAHGHLLRILTATWLDLPPGAARLFALEPASRSSLGFEREQRVITSWNA</sequence>
<organism evidence="1">
    <name type="scientific">freshwater metagenome</name>
    <dbReference type="NCBI Taxonomy" id="449393"/>
    <lineage>
        <taxon>unclassified sequences</taxon>
        <taxon>metagenomes</taxon>
        <taxon>ecological metagenomes</taxon>
    </lineage>
</organism>
<dbReference type="Pfam" id="PF00300">
    <property type="entry name" value="His_Phos_1"/>
    <property type="match status" value="1"/>
</dbReference>
<protein>
    <submittedName>
        <fullName evidence="1">Unannotated protein</fullName>
    </submittedName>
</protein>
<accession>A0A6J7LYI3</accession>
<proteinExistence type="predicted"/>
<dbReference type="PANTHER" id="PTHR48100:SF15">
    <property type="entry name" value="SEDOHEPTULOSE 1,7-BISPHOSPHATASE"/>
    <property type="match status" value="1"/>
</dbReference>
<dbReference type="Gene3D" id="3.40.50.1240">
    <property type="entry name" value="Phosphoglycerate mutase-like"/>
    <property type="match status" value="1"/>
</dbReference>
<name>A0A6J7LYI3_9ZZZZ</name>
<dbReference type="InterPro" id="IPR050275">
    <property type="entry name" value="PGM_Phosphatase"/>
</dbReference>
<dbReference type="GO" id="GO:0101006">
    <property type="term" value="F:protein histidine phosphatase activity"/>
    <property type="evidence" value="ECO:0007669"/>
    <property type="project" value="TreeGrafter"/>
</dbReference>
<dbReference type="PANTHER" id="PTHR48100">
    <property type="entry name" value="BROAD-SPECIFICITY PHOSPHATASE YOR283W-RELATED"/>
    <property type="match status" value="1"/>
</dbReference>
<dbReference type="EMBL" id="CAFBNE010000196">
    <property type="protein sequence ID" value="CAB4971019.1"/>
    <property type="molecule type" value="Genomic_DNA"/>
</dbReference>
<dbReference type="SMART" id="SM00855">
    <property type="entry name" value="PGAM"/>
    <property type="match status" value="1"/>
</dbReference>
<reference evidence="1" key="1">
    <citation type="submission" date="2020-05" db="EMBL/GenBank/DDBJ databases">
        <authorList>
            <person name="Chiriac C."/>
            <person name="Salcher M."/>
            <person name="Ghai R."/>
            <person name="Kavagutti S V."/>
        </authorList>
    </citation>
    <scope>NUCLEOTIDE SEQUENCE</scope>
</reference>
<dbReference type="CDD" id="cd07067">
    <property type="entry name" value="HP_PGM_like"/>
    <property type="match status" value="1"/>
</dbReference>
<dbReference type="InterPro" id="IPR029033">
    <property type="entry name" value="His_PPase_superfam"/>
</dbReference>
<dbReference type="SUPFAM" id="SSF53254">
    <property type="entry name" value="Phosphoglycerate mutase-like"/>
    <property type="match status" value="1"/>
</dbReference>
<dbReference type="AlphaFoldDB" id="A0A6J7LYI3"/>
<dbReference type="GO" id="GO:0070297">
    <property type="term" value="P:regulation of phosphorelay signal transduction system"/>
    <property type="evidence" value="ECO:0007669"/>
    <property type="project" value="TreeGrafter"/>
</dbReference>